<keyword evidence="2" id="KW-0808">Transferase</keyword>
<dbReference type="OrthoDB" id="9773571at2"/>
<evidence type="ECO:0000256" key="3">
    <source>
        <dbReference type="ARBA" id="ARBA00022747"/>
    </source>
</evidence>
<name>A0A1I1CZR7_RUMAL</name>
<protein>
    <recommendedName>
        <fullName evidence="4">Methyltransferase</fullName>
        <ecNumber evidence="4">2.1.1.-</ecNumber>
    </recommendedName>
</protein>
<proteinExistence type="inferred from homology"/>
<dbReference type="InterPro" id="IPR001091">
    <property type="entry name" value="RM_Methyltransferase"/>
</dbReference>
<reference evidence="6 7" key="1">
    <citation type="submission" date="2016-10" db="EMBL/GenBank/DDBJ databases">
        <authorList>
            <person name="de Groot N.N."/>
        </authorList>
    </citation>
    <scope>NUCLEOTIDE SEQUENCE [LARGE SCALE GENOMIC DNA]</scope>
    <source>
        <strain evidence="6 7">AR67</strain>
    </source>
</reference>
<keyword evidence="3" id="KW-0680">Restriction system</keyword>
<dbReference type="InterPro" id="IPR029063">
    <property type="entry name" value="SAM-dependent_MTases_sf"/>
</dbReference>
<dbReference type="GO" id="GO:0003677">
    <property type="term" value="F:DNA binding"/>
    <property type="evidence" value="ECO:0007669"/>
    <property type="project" value="InterPro"/>
</dbReference>
<dbReference type="GO" id="GO:0032259">
    <property type="term" value="P:methylation"/>
    <property type="evidence" value="ECO:0007669"/>
    <property type="project" value="UniProtKB-KW"/>
</dbReference>
<accession>A0A1I1CZR7</accession>
<keyword evidence="1 6" id="KW-0489">Methyltransferase</keyword>
<dbReference type="Proteomes" id="UP000182192">
    <property type="component" value="Unassembled WGS sequence"/>
</dbReference>
<gene>
    <name evidence="6" type="ORF">SAMN02910406_00059</name>
</gene>
<dbReference type="GO" id="GO:0008170">
    <property type="term" value="F:N-methyltransferase activity"/>
    <property type="evidence" value="ECO:0007669"/>
    <property type="project" value="InterPro"/>
</dbReference>
<evidence type="ECO:0000256" key="4">
    <source>
        <dbReference type="RuleBase" id="RU362026"/>
    </source>
</evidence>
<dbReference type="PRINTS" id="PR00508">
    <property type="entry name" value="S21N4MTFRASE"/>
</dbReference>
<dbReference type="AlphaFoldDB" id="A0A1I1CZR7"/>
<dbReference type="GO" id="GO:0009307">
    <property type="term" value="P:DNA restriction-modification system"/>
    <property type="evidence" value="ECO:0007669"/>
    <property type="project" value="UniProtKB-KW"/>
</dbReference>
<sequence>MMIENSRFFTEDPADKLSDLDEGSIDLVVTAPPSYSEDRFSKEYLDHSYCWDSLSNYLEYMEKVFTEVYHVLKNQHYCIIVAGDQTYNNKAVVLNSEKIPLPAYFTAMLTRIGFSYLSEVVWDKGGYENPYVPTAPRYPYNVMPKNCCEHILIFSKRKINYNRIPCPYCGGTYTSRACITQENARQWRCENPDCPGRVGLKGGKTFSEYSIMVNDCKTEENIIPVEVIDKWHRNIVKIEPRSRSYAEKYRRQRFIPMEIIEMAMRYFSGVDDLVLDPFVGIGRTMFAAVKLNRKYVCFERDTNNQKVMFGEAEFLQEEFTSGYPLY</sequence>
<evidence type="ECO:0000313" key="7">
    <source>
        <dbReference type="Proteomes" id="UP000182192"/>
    </source>
</evidence>
<evidence type="ECO:0000256" key="2">
    <source>
        <dbReference type="ARBA" id="ARBA00022679"/>
    </source>
</evidence>
<evidence type="ECO:0000256" key="1">
    <source>
        <dbReference type="ARBA" id="ARBA00022603"/>
    </source>
</evidence>
<dbReference type="SUPFAM" id="SSF53335">
    <property type="entry name" value="S-adenosyl-L-methionine-dependent methyltransferases"/>
    <property type="match status" value="1"/>
</dbReference>
<feature type="domain" description="DNA methylase N-4/N-6" evidence="5">
    <location>
        <begin position="25"/>
        <end position="302"/>
    </location>
</feature>
<dbReference type="EC" id="2.1.1.-" evidence="4"/>
<organism evidence="6 7">
    <name type="scientific">Ruminococcus albus</name>
    <dbReference type="NCBI Taxonomy" id="1264"/>
    <lineage>
        <taxon>Bacteria</taxon>
        <taxon>Bacillati</taxon>
        <taxon>Bacillota</taxon>
        <taxon>Clostridia</taxon>
        <taxon>Eubacteriales</taxon>
        <taxon>Oscillospiraceae</taxon>
        <taxon>Ruminococcus</taxon>
    </lineage>
</organism>
<evidence type="ECO:0000259" key="5">
    <source>
        <dbReference type="Pfam" id="PF01555"/>
    </source>
</evidence>
<comment type="similarity">
    <text evidence="4">Belongs to the N(4)/N(6)-methyltransferase family.</text>
</comment>
<dbReference type="Gene3D" id="3.40.50.150">
    <property type="entry name" value="Vaccinia Virus protein VP39"/>
    <property type="match status" value="1"/>
</dbReference>
<dbReference type="InterPro" id="IPR002941">
    <property type="entry name" value="DNA_methylase_N4/N6"/>
</dbReference>
<evidence type="ECO:0000313" key="6">
    <source>
        <dbReference type="EMBL" id="SFB66388.1"/>
    </source>
</evidence>
<dbReference type="EMBL" id="FOKQ01000001">
    <property type="protein sequence ID" value="SFB66388.1"/>
    <property type="molecule type" value="Genomic_DNA"/>
</dbReference>
<dbReference type="Pfam" id="PF01555">
    <property type="entry name" value="N6_N4_Mtase"/>
    <property type="match status" value="1"/>
</dbReference>